<keyword evidence="1" id="KW-0472">Membrane</keyword>
<evidence type="ECO:0000313" key="3">
    <source>
        <dbReference type="Proteomes" id="UP000248395"/>
    </source>
</evidence>
<evidence type="ECO:0000256" key="1">
    <source>
        <dbReference type="SAM" id="Phobius"/>
    </source>
</evidence>
<dbReference type="EMBL" id="QJKC01000001">
    <property type="protein sequence ID" value="PXX51122.1"/>
    <property type="molecule type" value="Genomic_DNA"/>
</dbReference>
<evidence type="ECO:0000313" key="2">
    <source>
        <dbReference type="EMBL" id="PXX51122.1"/>
    </source>
</evidence>
<feature type="transmembrane region" description="Helical" evidence="1">
    <location>
        <begin position="34"/>
        <end position="56"/>
    </location>
</feature>
<accession>A0A318JJA3</accession>
<keyword evidence="3" id="KW-1185">Reference proteome</keyword>
<feature type="transmembrane region" description="Helical" evidence="1">
    <location>
        <begin position="76"/>
        <end position="92"/>
    </location>
</feature>
<protein>
    <submittedName>
        <fullName evidence="2">Uncharacterized protein</fullName>
    </submittedName>
</protein>
<sequence length="175" mass="20232">MDFMRLMLVLACMAPLFILMAIRGIGLVPWEIYFPTFISLALIPNAYLALRIIYAIKQNDRKRIRPENVTDNREQLITYIFAMLLPLFQSAVTTIQDLYSALCALLFVVYIFGNMEIYYMNFFFSLAGYRVLSIRPNAQSGNNSVSHVLITKKNFLAPNIEIQPIRITDFLLFDK</sequence>
<name>A0A318JJA3_9NEIS</name>
<dbReference type="AlphaFoldDB" id="A0A318JJA3"/>
<proteinExistence type="predicted"/>
<comment type="caution">
    <text evidence="2">The sequence shown here is derived from an EMBL/GenBank/DDBJ whole genome shotgun (WGS) entry which is preliminary data.</text>
</comment>
<dbReference type="Proteomes" id="UP000248395">
    <property type="component" value="Unassembled WGS sequence"/>
</dbReference>
<keyword evidence="1" id="KW-1133">Transmembrane helix</keyword>
<feature type="transmembrane region" description="Helical" evidence="1">
    <location>
        <begin position="98"/>
        <end position="120"/>
    </location>
</feature>
<keyword evidence="1" id="KW-0812">Transmembrane</keyword>
<organism evidence="2 3">
    <name type="scientific">Aquitalea magnusonii</name>
    <dbReference type="NCBI Taxonomy" id="332411"/>
    <lineage>
        <taxon>Bacteria</taxon>
        <taxon>Pseudomonadati</taxon>
        <taxon>Pseudomonadota</taxon>
        <taxon>Betaproteobacteria</taxon>
        <taxon>Neisseriales</taxon>
        <taxon>Chromobacteriaceae</taxon>
        <taxon>Aquitalea</taxon>
    </lineage>
</organism>
<reference evidence="2 3" key="1">
    <citation type="submission" date="2018-05" db="EMBL/GenBank/DDBJ databases">
        <title>Genomic Encyclopedia of Type Strains, Phase IV (KMG-IV): sequencing the most valuable type-strain genomes for metagenomic binning, comparative biology and taxonomic classification.</title>
        <authorList>
            <person name="Goeker M."/>
        </authorList>
    </citation>
    <scope>NUCLEOTIDE SEQUENCE [LARGE SCALE GENOMIC DNA]</scope>
    <source>
        <strain evidence="2 3">DSM 25134</strain>
    </source>
</reference>
<gene>
    <name evidence="2" type="ORF">DFR38_101183</name>
</gene>